<dbReference type="AlphaFoldDB" id="A0A3Q9G712"/>
<feature type="transmembrane region" description="Helical" evidence="1">
    <location>
        <begin position="102"/>
        <end position="121"/>
    </location>
</feature>
<protein>
    <submittedName>
        <fullName evidence="2">Uncharacterized protein</fullName>
    </submittedName>
</protein>
<evidence type="ECO:0000313" key="3">
    <source>
        <dbReference type="Proteomes" id="UP000280344"/>
    </source>
</evidence>
<dbReference type="KEGG" id="flh:EJ997_07400"/>
<feature type="transmembrane region" description="Helical" evidence="1">
    <location>
        <begin position="74"/>
        <end position="96"/>
    </location>
</feature>
<keyword evidence="3" id="KW-1185">Reference proteome</keyword>
<organism evidence="2 3">
    <name type="scientific">Flaviflexus ciconiae</name>
    <dbReference type="NCBI Taxonomy" id="2496867"/>
    <lineage>
        <taxon>Bacteria</taxon>
        <taxon>Bacillati</taxon>
        <taxon>Actinomycetota</taxon>
        <taxon>Actinomycetes</taxon>
        <taxon>Actinomycetales</taxon>
        <taxon>Actinomycetaceae</taxon>
        <taxon>Flaviflexus</taxon>
    </lineage>
</organism>
<accession>A0A3Q9G712</accession>
<dbReference type="OrthoDB" id="9987487at2"/>
<keyword evidence="1" id="KW-0812">Transmembrane</keyword>
<gene>
    <name evidence="2" type="ORF">EJ997_07400</name>
</gene>
<reference evidence="2 3" key="1">
    <citation type="submission" date="2018-12" db="EMBL/GenBank/DDBJ databases">
        <title>Complete genome sequence of Flaviflexus sp. H23T48.</title>
        <authorList>
            <person name="Bae J.-W."/>
            <person name="Lee J.-Y."/>
        </authorList>
    </citation>
    <scope>NUCLEOTIDE SEQUENCE [LARGE SCALE GENOMIC DNA]</scope>
    <source>
        <strain evidence="2 3">H23T48</strain>
    </source>
</reference>
<feature type="transmembrane region" description="Helical" evidence="1">
    <location>
        <begin position="43"/>
        <end position="62"/>
    </location>
</feature>
<evidence type="ECO:0000256" key="1">
    <source>
        <dbReference type="SAM" id="Phobius"/>
    </source>
</evidence>
<keyword evidence="1" id="KW-1133">Transmembrane helix</keyword>
<name>A0A3Q9G712_9ACTO</name>
<feature type="transmembrane region" description="Helical" evidence="1">
    <location>
        <begin position="9"/>
        <end position="31"/>
    </location>
</feature>
<evidence type="ECO:0000313" key="2">
    <source>
        <dbReference type="EMBL" id="AZQ77184.1"/>
    </source>
</evidence>
<sequence>MSPMPNHRIILWSTGLVIVGLLLSVIGLILYEFTPATDRTWAPVIPSISTLGLTLGGVLVISRQKDPGLHGFAIRIWKIAAIATAIAIIVAAVAAAVMIDPITSLIIGLVAIQGPIAAWFVSGQLERQR</sequence>
<dbReference type="EMBL" id="CP034593">
    <property type="protein sequence ID" value="AZQ77184.1"/>
    <property type="molecule type" value="Genomic_DNA"/>
</dbReference>
<dbReference type="Proteomes" id="UP000280344">
    <property type="component" value="Chromosome"/>
</dbReference>
<keyword evidence="1" id="KW-0472">Membrane</keyword>
<proteinExistence type="predicted"/>
<dbReference type="RefSeq" id="WP_126703988.1">
    <property type="nucleotide sequence ID" value="NZ_CP034593.1"/>
</dbReference>